<protein>
    <recommendedName>
        <fullName evidence="5">Transcription elongation factor 1 homolog</fullName>
    </recommendedName>
</protein>
<proteinExistence type="inferred from homology"/>
<organism evidence="6 7">
    <name type="scientific">Trypanosoma congolense (strain IL3000)</name>
    <dbReference type="NCBI Taxonomy" id="1068625"/>
    <lineage>
        <taxon>Eukaryota</taxon>
        <taxon>Discoba</taxon>
        <taxon>Euglenozoa</taxon>
        <taxon>Kinetoplastea</taxon>
        <taxon>Metakinetoplastina</taxon>
        <taxon>Trypanosomatida</taxon>
        <taxon>Trypanosomatidae</taxon>
        <taxon>Trypanosoma</taxon>
        <taxon>Nannomonas</taxon>
    </lineage>
</organism>
<evidence type="ECO:0000256" key="2">
    <source>
        <dbReference type="ARBA" id="ARBA00009730"/>
    </source>
</evidence>
<dbReference type="AlphaFoldDB" id="F9W9G2"/>
<dbReference type="Proteomes" id="UP000000702">
    <property type="component" value="Unassembled WGS sequence"/>
</dbReference>
<keyword evidence="5" id="KW-0804">Transcription</keyword>
<dbReference type="Pfam" id="PF05129">
    <property type="entry name" value="Zn_ribbon_Elf1"/>
    <property type="match status" value="1"/>
</dbReference>
<comment type="similarity">
    <text evidence="2 5">Belongs to the ELOF1 family.</text>
</comment>
<evidence type="ECO:0000256" key="1">
    <source>
        <dbReference type="ARBA" id="ARBA00004123"/>
    </source>
</evidence>
<dbReference type="PANTHER" id="PTHR20934">
    <property type="entry name" value="TRANSCRIPTION ELONGATION FACTOR 1 HOMOLOG"/>
    <property type="match status" value="1"/>
</dbReference>
<keyword evidence="5" id="KW-0863">Zinc-finger</keyword>
<dbReference type="OMA" id="IFFRFRE"/>
<dbReference type="InterPro" id="IPR007808">
    <property type="entry name" value="Elf1"/>
</dbReference>
<comment type="subcellular location">
    <subcellularLocation>
        <location evidence="1 5">Nucleus</location>
    </subcellularLocation>
</comment>
<dbReference type="FunFam" id="2.20.25.190:FF:000003">
    <property type="entry name" value="Transcription elongation factor 1 homolog"/>
    <property type="match status" value="1"/>
</dbReference>
<keyword evidence="5" id="KW-0479">Metal-binding</keyword>
<evidence type="ECO:0000313" key="7">
    <source>
        <dbReference type="Proteomes" id="UP000000702"/>
    </source>
</evidence>
<evidence type="ECO:0000256" key="5">
    <source>
        <dbReference type="RuleBase" id="RU364033"/>
    </source>
</evidence>
<dbReference type="PANTHER" id="PTHR20934:SF0">
    <property type="entry name" value="TRANSCRIPTION ELONGATION FACTOR 1 HOMOLOG"/>
    <property type="match status" value="1"/>
</dbReference>
<keyword evidence="4 5" id="KW-0539">Nucleus</keyword>
<dbReference type="Gene3D" id="2.20.25.190">
    <property type="match status" value="1"/>
</dbReference>
<dbReference type="GO" id="GO:0006368">
    <property type="term" value="P:transcription elongation by RNA polymerase II"/>
    <property type="evidence" value="ECO:0007669"/>
    <property type="project" value="TreeGrafter"/>
</dbReference>
<dbReference type="SUPFAM" id="SSF57783">
    <property type="entry name" value="Zinc beta-ribbon"/>
    <property type="match status" value="1"/>
</dbReference>
<reference evidence="7" key="1">
    <citation type="submission" date="2011-07" db="EMBL/GenBank/DDBJ databases">
        <title>Divergent evolution of antigenic variation in African trypanosomes.</title>
        <authorList>
            <person name="Jackson A.P."/>
            <person name="Berry A."/>
            <person name="Allison H.C."/>
            <person name="Burton P."/>
            <person name="Anderson J."/>
            <person name="Aslett M."/>
            <person name="Brown R."/>
            <person name="Corton N."/>
            <person name="Harris D."/>
            <person name="Hauser H."/>
            <person name="Gamble J."/>
            <person name="Gilderthorp R."/>
            <person name="McQuillan J."/>
            <person name="Quail M.A."/>
            <person name="Sanders M."/>
            <person name="Van Tonder A."/>
            <person name="Ginger M.L."/>
            <person name="Donelson J.E."/>
            <person name="Field M.C."/>
            <person name="Barry J.D."/>
            <person name="Berriman M."/>
            <person name="Hertz-Fowler C."/>
        </authorList>
    </citation>
    <scope>NUCLEOTIDE SEQUENCE [LARGE SCALE GENOMIC DNA]</scope>
    <source>
        <strain evidence="7">IL3000</strain>
    </source>
</reference>
<gene>
    <name evidence="6" type="ORF">TCIL3000_0_45530</name>
</gene>
<dbReference type="VEuPathDB" id="TriTrypDB:TcIL3000_0_45530"/>
<evidence type="ECO:0000256" key="4">
    <source>
        <dbReference type="ARBA" id="ARBA00023242"/>
    </source>
</evidence>
<accession>F9W9G2</accession>
<comment type="caution">
    <text evidence="6">The sequence shown here is derived from an EMBL/GenBank/DDBJ whole genome shotgun (WGS) entry which is preliminary data.</text>
</comment>
<name>F9W9G2_TRYCI</name>
<dbReference type="GO" id="GO:0008270">
    <property type="term" value="F:zinc ion binding"/>
    <property type="evidence" value="ECO:0007669"/>
    <property type="project" value="UniProtKB-KW"/>
</dbReference>
<comment type="function">
    <text evidence="5">Transcription elongation factor implicated in the maintenance of proper chromatin structure in actively transcribed regions.</text>
</comment>
<sequence length="159" mass="17661">MGGTKKKAAVPIKKESKYKIPSLFDCPLCDAKKSIAVKMKRNIGCAVVRCRMCHAGDRKEYPILPLEKAVDVFFRFREELMEQDREFLREHNIQTGAMAPKTGLAQLAHGAARAAPCGGNGVAGDFATCDDLFALGSMEEDPFSLRSDFLNDDRYRKEA</sequence>
<dbReference type="EMBL" id="CAEQ01001305">
    <property type="protein sequence ID" value="CCD13862.1"/>
    <property type="molecule type" value="Genomic_DNA"/>
</dbReference>
<keyword evidence="7" id="KW-1185">Reference proteome</keyword>
<evidence type="ECO:0000313" key="6">
    <source>
        <dbReference type="EMBL" id="CCD13862.1"/>
    </source>
</evidence>
<keyword evidence="5" id="KW-0805">Transcription regulation</keyword>
<dbReference type="GO" id="GO:0008023">
    <property type="term" value="C:transcription elongation factor complex"/>
    <property type="evidence" value="ECO:0007669"/>
    <property type="project" value="TreeGrafter"/>
</dbReference>
<evidence type="ECO:0000256" key="3">
    <source>
        <dbReference type="ARBA" id="ARBA00022833"/>
    </source>
</evidence>
<reference evidence="6 7" key="2">
    <citation type="journal article" date="2012" name="Proc. Natl. Acad. Sci. U.S.A.">
        <title>Antigenic diversity is generated by distinct evolutionary mechanisms in African trypanosome species.</title>
        <authorList>
            <person name="Jackson A.P."/>
            <person name="Berry A."/>
            <person name="Aslett M."/>
            <person name="Allison H.C."/>
            <person name="Burton P."/>
            <person name="Vavrova-Anderson J."/>
            <person name="Brown R."/>
            <person name="Browne H."/>
            <person name="Corton N."/>
            <person name="Hauser H."/>
            <person name="Gamble J."/>
            <person name="Gilderthorp R."/>
            <person name="Marcello L."/>
            <person name="McQuillan J."/>
            <person name="Otto T.D."/>
            <person name="Quail M.A."/>
            <person name="Sanders M.J."/>
            <person name="van Tonder A."/>
            <person name="Ginger M.L."/>
            <person name="Field M.C."/>
            <person name="Barry J.D."/>
            <person name="Hertz-Fowler C."/>
            <person name="Berriman M."/>
        </authorList>
    </citation>
    <scope>NUCLEOTIDE SEQUENCE [LARGE SCALE GENOMIC DNA]</scope>
    <source>
        <strain evidence="6 7">IL3000</strain>
    </source>
</reference>
<keyword evidence="3 5" id="KW-0862">Zinc</keyword>
<dbReference type="GO" id="GO:0000993">
    <property type="term" value="F:RNA polymerase II complex binding"/>
    <property type="evidence" value="ECO:0007669"/>
    <property type="project" value="TreeGrafter"/>
</dbReference>
<dbReference type="InterPro" id="IPR038567">
    <property type="entry name" value="T_Elf1_sf"/>
</dbReference>